<feature type="region of interest" description="Disordered" evidence="5">
    <location>
        <begin position="1133"/>
        <end position="1158"/>
    </location>
</feature>
<feature type="region of interest" description="Disordered" evidence="5">
    <location>
        <begin position="51"/>
        <end position="70"/>
    </location>
</feature>
<comment type="caution">
    <text evidence="7">The sequence shown here is derived from an EMBL/GenBank/DDBJ whole genome shotgun (WGS) entry which is preliminary data.</text>
</comment>
<evidence type="ECO:0000256" key="2">
    <source>
        <dbReference type="ARBA" id="ARBA00022771"/>
    </source>
</evidence>
<feature type="region of interest" description="Disordered" evidence="5">
    <location>
        <begin position="107"/>
        <end position="134"/>
    </location>
</feature>
<keyword evidence="3 4" id="KW-0862">Zinc</keyword>
<feature type="compositionally biased region" description="Basic and acidic residues" evidence="5">
    <location>
        <begin position="1049"/>
        <end position="1066"/>
    </location>
</feature>
<feature type="zinc finger region" description="C3H1-type" evidence="4">
    <location>
        <begin position="1575"/>
        <end position="1600"/>
    </location>
</feature>
<feature type="region of interest" description="Disordered" evidence="5">
    <location>
        <begin position="1370"/>
        <end position="1391"/>
    </location>
</feature>
<dbReference type="PROSITE" id="PS50103">
    <property type="entry name" value="ZF_C3H1"/>
    <property type="match status" value="1"/>
</dbReference>
<organism evidence="7 8">
    <name type="scientific">Cercophora newfieldiana</name>
    <dbReference type="NCBI Taxonomy" id="92897"/>
    <lineage>
        <taxon>Eukaryota</taxon>
        <taxon>Fungi</taxon>
        <taxon>Dikarya</taxon>
        <taxon>Ascomycota</taxon>
        <taxon>Pezizomycotina</taxon>
        <taxon>Sordariomycetes</taxon>
        <taxon>Sordariomycetidae</taxon>
        <taxon>Sordariales</taxon>
        <taxon>Lasiosphaeriaceae</taxon>
        <taxon>Cercophora</taxon>
    </lineage>
</organism>
<feature type="compositionally biased region" description="Polar residues" evidence="5">
    <location>
        <begin position="834"/>
        <end position="843"/>
    </location>
</feature>
<keyword evidence="8" id="KW-1185">Reference proteome</keyword>
<feature type="region of interest" description="Disordered" evidence="5">
    <location>
        <begin position="988"/>
        <end position="1021"/>
    </location>
</feature>
<dbReference type="InterPro" id="IPR000571">
    <property type="entry name" value="Znf_CCCH"/>
</dbReference>
<keyword evidence="1 4" id="KW-0479">Metal-binding</keyword>
<feature type="region of interest" description="Disordered" evidence="5">
    <location>
        <begin position="217"/>
        <end position="332"/>
    </location>
</feature>
<dbReference type="SUPFAM" id="SSF90229">
    <property type="entry name" value="CCCH zinc finger"/>
    <property type="match status" value="1"/>
</dbReference>
<feature type="compositionally biased region" description="Low complexity" evidence="5">
    <location>
        <begin position="858"/>
        <end position="887"/>
    </location>
</feature>
<feature type="compositionally biased region" description="Basic and acidic residues" evidence="5">
    <location>
        <begin position="1504"/>
        <end position="1546"/>
    </location>
</feature>
<dbReference type="Proteomes" id="UP001174936">
    <property type="component" value="Unassembled WGS sequence"/>
</dbReference>
<feature type="region of interest" description="Disordered" evidence="5">
    <location>
        <begin position="1252"/>
        <end position="1275"/>
    </location>
</feature>
<dbReference type="InterPro" id="IPR036855">
    <property type="entry name" value="Znf_CCCH_sf"/>
</dbReference>
<sequence length="1600" mass="173480">MDHSHANGMSEWDPNNFNNGGWDHQFANPGISFVAHHGPDHGYPNPDAFITTDAHIDPQMSGPESQQSLYRPFDYYNSGEVWTGPGQTSASYSQEHTLPQGYYTQQAPPQQLQQQQQPQQQQQQAPNDSHSRQTVDSRFALVDLPQGHEFSSHHIHASAPQDALSHGFSNVVHQPNTAANGYLQEAMPQWPRVPAQVAAYAHAPEYENPLAQSANIQAQGARGSPSPYPVAGAPSYRGDAHQPLAPQQQQQQQQQQQHHQPQPSQPHHQFAPVTSVAPPPAHAPATQPPPSKKTEIPRVVSQPVATKPTLSKPTIQQPAPQTFSVQTHSTAPLQTSQIQAKSFYSQTGGQETPQLGGNVAPGAKRRPGSEMAEPRPSTKKAKVVDDAARTGSPALAGSQPASAPTPTPIPAPAPTQTQTPVPIPVPQSLLQSAPAAAAPGPVRGFAPPSASTPALGLQAQFTIDNQLIQEAKSREGGTWPGVPNLVIGDTAVKLQRGPPSKRYVVIATRGERDPLFPDLHMGWTPAEILGNHSAAFQKAAADEDFQKAGARLRLELLERTKKDRPEDSVKYQELYDDYLNKKVSKDKATQQGRDGDANPLIKAEQVLRFHPSHLQNKAVQKRWMDEYADLLSTTITKEATTLARLIELTKAKNTSGYNATEFNELRAKLKPWFALVEELITRALQMTDPPVPALLAELGKRGQLAIRLNNTIIRLVNIGEINCPLLKAILRLFGRFTKIHLSDLKTWKLTSTRSKLDSLGDDETKELIGAVFEIAARNGEGDAKEMKSSTGVKKAAKSSAAKTTSTSTSASASAKRVREDDANGDGRSGKKQATGASTPAVSNNGAVSATAASKPVSATAAAALKAPPKTVASSASTATAAAAAPAKRSMLLPGKAVRAPTKVPAKPDPPKADPPKSSANLNPEPAAVKAPPAKTDAAKPLPPKNAVSSAAQALDAAKVAKSKAPAPAPEPPKSSRFAALLAEIDEPKKVKAAAEPPPVVTADPNETEDQKKRRLRKEERRRLGLKVTFKSDDRLVEIREFTRDPEEIRQNTAARDVRSENRDKMEGMALKKSHAGEIRPWEEPTATDFSIISQDKRDATFITRGGIKTFHTDQQMFMEDRETKELMVIYTDPADIPPTPKSPAYEPSLEDGSSASVVSLPETSDYDEIRQRTRDVQHLGLWRAIEAALARLDAKSRPDYASFTKVLQSVNSIADSYNGLPMMAHKPNTYGAAGPANSAEDRDQQTFQLLTSDRAKNYRDPDPYDAARPRTARRHDYREPGFQGVADQVENLFAQFCETLSLSHSQPTQNIAAKPDPAAAPAVPKQAAPDYSEAWAQYYAQQGQQQQQQQQQAQPQAAWYNQQQQNAYTQPANPYLQPPAAQPAAEQQHSVDAGNQLSAILTALGNPAATSQGQFPSTDPNQIQAALMAVLAGGQPQAQPVAPAPAADPQNAEYLLSIMKWAQGQGGPAAATSAPSVPAPGYSHDHAQAASRTQHSGYGYGQSHQERDGYGGSDNRDRERERERERERDRDRDWDRDRDRDRDRHNNNNNNNRGGSGKGKYSDVPDHLRGINRSLIGTKQCTFYAKGTCAKGDKCTFRHD</sequence>
<feature type="compositionally biased region" description="Basic and acidic residues" evidence="5">
    <location>
        <begin position="1008"/>
        <end position="1021"/>
    </location>
</feature>
<gene>
    <name evidence="7" type="ORF">B0T16DRAFT_453906</name>
</gene>
<evidence type="ECO:0000256" key="4">
    <source>
        <dbReference type="PROSITE-ProRule" id="PRU00723"/>
    </source>
</evidence>
<evidence type="ECO:0000313" key="7">
    <source>
        <dbReference type="EMBL" id="KAK0651442.1"/>
    </source>
</evidence>
<feature type="domain" description="C3H1-type" evidence="6">
    <location>
        <begin position="1575"/>
        <end position="1600"/>
    </location>
</feature>
<feature type="compositionally biased region" description="Low complexity" evidence="5">
    <location>
        <begin position="1312"/>
        <end position="1328"/>
    </location>
</feature>
<feature type="compositionally biased region" description="Basic and acidic residues" evidence="5">
    <location>
        <begin position="1253"/>
        <end position="1275"/>
    </location>
</feature>
<name>A0AA40CUT1_9PEZI</name>
<feature type="region of interest" description="Disordered" evidence="5">
    <location>
        <begin position="858"/>
        <end position="976"/>
    </location>
</feature>
<feature type="region of interest" description="Disordered" evidence="5">
    <location>
        <begin position="344"/>
        <end position="421"/>
    </location>
</feature>
<feature type="region of interest" description="Disordered" evidence="5">
    <location>
        <begin position="1465"/>
        <end position="1567"/>
    </location>
</feature>
<feature type="region of interest" description="Disordered" evidence="5">
    <location>
        <begin position="1307"/>
        <end position="1328"/>
    </location>
</feature>
<reference evidence="7" key="1">
    <citation type="submission" date="2023-06" db="EMBL/GenBank/DDBJ databases">
        <title>Genome-scale phylogeny and comparative genomics of the fungal order Sordariales.</title>
        <authorList>
            <consortium name="Lawrence Berkeley National Laboratory"/>
            <person name="Hensen N."/>
            <person name="Bonometti L."/>
            <person name="Westerberg I."/>
            <person name="Brannstrom I.O."/>
            <person name="Guillou S."/>
            <person name="Cros-Aarteil S."/>
            <person name="Calhoun S."/>
            <person name="Haridas S."/>
            <person name="Kuo A."/>
            <person name="Mondo S."/>
            <person name="Pangilinan J."/>
            <person name="Riley R."/>
            <person name="Labutti K."/>
            <person name="Andreopoulos B."/>
            <person name="Lipzen A."/>
            <person name="Chen C."/>
            <person name="Yanf M."/>
            <person name="Daum C."/>
            <person name="Ng V."/>
            <person name="Clum A."/>
            <person name="Steindorff A."/>
            <person name="Ohm R."/>
            <person name="Martin F."/>
            <person name="Silar P."/>
            <person name="Natvig D."/>
            <person name="Lalanne C."/>
            <person name="Gautier V."/>
            <person name="Ament-Velasquez S.L."/>
            <person name="Kruys A."/>
            <person name="Hutchinson M.I."/>
            <person name="Powell A.J."/>
            <person name="Barry K."/>
            <person name="Miller A.N."/>
            <person name="Grigoriev I.V."/>
            <person name="Debuchy R."/>
            <person name="Gladieux P."/>
            <person name="Thoren M.H."/>
            <person name="Johannesson H."/>
        </authorList>
    </citation>
    <scope>NUCLEOTIDE SEQUENCE</scope>
    <source>
        <strain evidence="7">SMH2532-1</strain>
    </source>
</reference>
<feature type="compositionally biased region" description="Low complexity" evidence="5">
    <location>
        <begin position="788"/>
        <end position="814"/>
    </location>
</feature>
<feature type="compositionally biased region" description="Pro residues" evidence="5">
    <location>
        <begin position="403"/>
        <end position="413"/>
    </location>
</feature>
<evidence type="ECO:0000313" key="8">
    <source>
        <dbReference type="Proteomes" id="UP001174936"/>
    </source>
</evidence>
<dbReference type="GO" id="GO:0008270">
    <property type="term" value="F:zinc ion binding"/>
    <property type="evidence" value="ECO:0007669"/>
    <property type="project" value="UniProtKB-KW"/>
</dbReference>
<keyword evidence="2 4" id="KW-0863">Zinc-finger</keyword>
<feature type="compositionally biased region" description="Low complexity" evidence="5">
    <location>
        <begin position="1468"/>
        <end position="1481"/>
    </location>
</feature>
<evidence type="ECO:0000256" key="3">
    <source>
        <dbReference type="ARBA" id="ARBA00022833"/>
    </source>
</evidence>
<feature type="region of interest" description="Disordered" evidence="5">
    <location>
        <begin position="782"/>
        <end position="843"/>
    </location>
</feature>
<accession>A0AA40CUT1</accession>
<evidence type="ECO:0000256" key="1">
    <source>
        <dbReference type="ARBA" id="ARBA00022723"/>
    </source>
</evidence>
<feature type="compositionally biased region" description="Polar residues" evidence="5">
    <location>
        <begin position="344"/>
        <end position="355"/>
    </location>
</feature>
<dbReference type="EMBL" id="JAULSV010000002">
    <property type="protein sequence ID" value="KAK0651442.1"/>
    <property type="molecule type" value="Genomic_DNA"/>
</dbReference>
<feature type="compositionally biased region" description="Polar residues" evidence="5">
    <location>
        <begin position="308"/>
        <end position="332"/>
    </location>
</feature>
<feature type="compositionally biased region" description="Low complexity" evidence="5">
    <location>
        <begin position="107"/>
        <end position="126"/>
    </location>
</feature>
<evidence type="ECO:0000259" key="6">
    <source>
        <dbReference type="PROSITE" id="PS50103"/>
    </source>
</evidence>
<feature type="compositionally biased region" description="Low complexity" evidence="5">
    <location>
        <begin position="241"/>
        <end position="276"/>
    </location>
</feature>
<evidence type="ECO:0000256" key="5">
    <source>
        <dbReference type="SAM" id="MobiDB-lite"/>
    </source>
</evidence>
<proteinExistence type="predicted"/>
<feature type="region of interest" description="Disordered" evidence="5">
    <location>
        <begin position="1049"/>
        <end position="1082"/>
    </location>
</feature>
<protein>
    <recommendedName>
        <fullName evidence="6">C3H1-type domain-containing protein</fullName>
    </recommendedName>
</protein>
<feature type="compositionally biased region" description="Pro residues" evidence="5">
    <location>
        <begin position="277"/>
        <end position="291"/>
    </location>
</feature>
<feature type="compositionally biased region" description="Low complexity" evidence="5">
    <location>
        <begin position="915"/>
        <end position="965"/>
    </location>
</feature>